<dbReference type="RefSeq" id="XP_013407786.2">
    <property type="nucleotide sequence ID" value="XM_013552332.2"/>
</dbReference>
<sequence length="162" mass="17970">MTETADEDKNVAQVFCSSTRSYALRLTPGQEIRSALVQFVQRSGLKAVFVMTCVGSVRKATLRMATNKDVGKEEIKTFNENFEIVSLVGTLRGDSDHLHPHLHISLSDVTGHVIGGHVIGDLIVHTTAEIVLGECMELEFKDVMDPETGYNELVIEKRQNQE</sequence>
<dbReference type="Gene3D" id="3.30.1330.80">
    <property type="entry name" value="Hypothetical protein, similar to alpha- acetolactate decarboxylase, domain 2"/>
    <property type="match status" value="1"/>
</dbReference>
<evidence type="ECO:0000313" key="3">
    <source>
        <dbReference type="RefSeq" id="XP_013407786.2"/>
    </source>
</evidence>
<feature type="domain" description="PPC" evidence="1">
    <location>
        <begin position="16"/>
        <end position="156"/>
    </location>
</feature>
<organism evidence="2 3">
    <name type="scientific">Lingula anatina</name>
    <name type="common">Brachiopod</name>
    <name type="synonym">Lingula unguis</name>
    <dbReference type="NCBI Taxonomy" id="7574"/>
    <lineage>
        <taxon>Eukaryota</taxon>
        <taxon>Metazoa</taxon>
        <taxon>Spiralia</taxon>
        <taxon>Lophotrochozoa</taxon>
        <taxon>Brachiopoda</taxon>
        <taxon>Linguliformea</taxon>
        <taxon>Lingulata</taxon>
        <taxon>Lingulida</taxon>
        <taxon>Linguloidea</taxon>
        <taxon>Lingulidae</taxon>
        <taxon>Lingula</taxon>
    </lineage>
</organism>
<evidence type="ECO:0000259" key="1">
    <source>
        <dbReference type="PROSITE" id="PS51742"/>
    </source>
</evidence>
<dbReference type="GeneID" id="106171844"/>
<dbReference type="Proteomes" id="UP000085678">
    <property type="component" value="Unplaced"/>
</dbReference>
<dbReference type="PROSITE" id="PS51742">
    <property type="entry name" value="PPC"/>
    <property type="match status" value="1"/>
</dbReference>
<protein>
    <submittedName>
        <fullName evidence="3">Uncharacterized protein LOC106171844</fullName>
    </submittedName>
</protein>
<dbReference type="PANTHER" id="PTHR34988:SF1">
    <property type="entry name" value="DNA-BINDING PROTEIN"/>
    <property type="match status" value="1"/>
</dbReference>
<dbReference type="OrthoDB" id="2156856at2759"/>
<dbReference type="Pfam" id="PF03479">
    <property type="entry name" value="PCC"/>
    <property type="match status" value="1"/>
</dbReference>
<dbReference type="STRING" id="7574.A0A1S3JC72"/>
<evidence type="ECO:0000313" key="2">
    <source>
        <dbReference type="Proteomes" id="UP000085678"/>
    </source>
</evidence>
<accession>A0A1S3JC72</accession>
<dbReference type="SUPFAM" id="SSF117856">
    <property type="entry name" value="AF0104/ALDC/Ptd012-like"/>
    <property type="match status" value="1"/>
</dbReference>
<dbReference type="KEGG" id="lak:106171844"/>
<reference evidence="3" key="1">
    <citation type="submission" date="2025-08" db="UniProtKB">
        <authorList>
            <consortium name="RefSeq"/>
        </authorList>
    </citation>
    <scope>IDENTIFICATION</scope>
    <source>
        <tissue evidence="3">Gonads</tissue>
    </source>
</reference>
<dbReference type="PANTHER" id="PTHR34988">
    <property type="entry name" value="PROTEIN, PUTATIVE-RELATED"/>
    <property type="match status" value="1"/>
</dbReference>
<name>A0A1S3JC72_LINAN</name>
<dbReference type="CDD" id="cd11378">
    <property type="entry name" value="DUF296"/>
    <property type="match status" value="1"/>
</dbReference>
<keyword evidence="2" id="KW-1185">Reference proteome</keyword>
<dbReference type="InParanoid" id="A0A1S3JC72"/>
<dbReference type="AlphaFoldDB" id="A0A1S3JC72"/>
<dbReference type="InterPro" id="IPR005175">
    <property type="entry name" value="PPC_dom"/>
</dbReference>
<proteinExistence type="predicted"/>
<gene>
    <name evidence="3" type="primary">LOC106171844</name>
</gene>